<keyword evidence="2" id="KW-1185">Reference proteome</keyword>
<organism evidence="1 2">
    <name type="scientific">Eufriesea mexicana</name>
    <dbReference type="NCBI Taxonomy" id="516756"/>
    <lineage>
        <taxon>Eukaryota</taxon>
        <taxon>Metazoa</taxon>
        <taxon>Ecdysozoa</taxon>
        <taxon>Arthropoda</taxon>
        <taxon>Hexapoda</taxon>
        <taxon>Insecta</taxon>
        <taxon>Pterygota</taxon>
        <taxon>Neoptera</taxon>
        <taxon>Endopterygota</taxon>
        <taxon>Hymenoptera</taxon>
        <taxon>Apocrita</taxon>
        <taxon>Aculeata</taxon>
        <taxon>Apoidea</taxon>
        <taxon>Anthophila</taxon>
        <taxon>Apidae</taxon>
        <taxon>Eufriesea</taxon>
    </lineage>
</organism>
<evidence type="ECO:0000313" key="2">
    <source>
        <dbReference type="Proteomes" id="UP000250275"/>
    </source>
</evidence>
<reference evidence="1 2" key="1">
    <citation type="submission" date="2015-07" db="EMBL/GenBank/DDBJ databases">
        <title>The genome of Eufriesea mexicana.</title>
        <authorList>
            <person name="Pan H."/>
            <person name="Kapheim K."/>
        </authorList>
    </citation>
    <scope>NUCLEOTIDE SEQUENCE [LARGE SCALE GENOMIC DNA]</scope>
    <source>
        <strain evidence="1">0111107269</strain>
        <tissue evidence="1">Whole body</tissue>
    </source>
</reference>
<proteinExistence type="predicted"/>
<gene>
    <name evidence="1" type="ORF">WN48_06525</name>
</gene>
<dbReference type="Proteomes" id="UP000250275">
    <property type="component" value="Unassembled WGS sequence"/>
</dbReference>
<dbReference type="EMBL" id="KQ760512">
    <property type="protein sequence ID" value="OAD60058.1"/>
    <property type="molecule type" value="Genomic_DNA"/>
</dbReference>
<dbReference type="AlphaFoldDB" id="A0A310SFG3"/>
<accession>A0A310SFG3</accession>
<sequence length="156" mass="16814">MSLLPLILVRETESLTLTGHTVSEAIRAFAKFLWLRRRTSRRDAHTTSKHGGSTTVCSIAHRCSPLAALWLAGTFETPISGSSLSTGVYLRAFRAVMGIRYTVSFVFPSESVAGKVEGSFGGELRVAFARRDGLAKMAPVAAKTGTFPLTIVGREP</sequence>
<protein>
    <submittedName>
        <fullName evidence="1">Uncharacterized protein</fullName>
    </submittedName>
</protein>
<evidence type="ECO:0000313" key="1">
    <source>
        <dbReference type="EMBL" id="OAD60058.1"/>
    </source>
</evidence>
<name>A0A310SFG3_9HYME</name>